<protein>
    <submittedName>
        <fullName evidence="2">Pyocin large subunit-like protein</fullName>
    </submittedName>
</protein>
<keyword evidence="3" id="KW-1185">Reference proteome</keyword>
<accession>A0ABT6QGY6</accession>
<feature type="region of interest" description="Disordered" evidence="1">
    <location>
        <begin position="92"/>
        <end position="150"/>
    </location>
</feature>
<evidence type="ECO:0000256" key="1">
    <source>
        <dbReference type="SAM" id="MobiDB-lite"/>
    </source>
</evidence>
<feature type="compositionally biased region" description="Basic and acidic residues" evidence="1">
    <location>
        <begin position="126"/>
        <end position="146"/>
    </location>
</feature>
<dbReference type="Proteomes" id="UP001159100">
    <property type="component" value="Unassembled WGS sequence"/>
</dbReference>
<gene>
    <name evidence="2" type="ORF">POF45_00955</name>
</gene>
<evidence type="ECO:0000313" key="2">
    <source>
        <dbReference type="EMBL" id="MDI2590001.1"/>
    </source>
</evidence>
<proteinExistence type="predicted"/>
<organism evidence="2 3">
    <name type="scientific">Pseudomonas fungipugnans</name>
    <dbReference type="NCBI Taxonomy" id="3024217"/>
    <lineage>
        <taxon>Bacteria</taxon>
        <taxon>Pseudomonadati</taxon>
        <taxon>Pseudomonadota</taxon>
        <taxon>Gammaproteobacteria</taxon>
        <taxon>Pseudomonadales</taxon>
        <taxon>Pseudomonadaceae</taxon>
        <taxon>Pseudomonas</taxon>
    </lineage>
</organism>
<name>A0ABT6QGY6_9PSED</name>
<dbReference type="EMBL" id="JARBWL010000001">
    <property type="protein sequence ID" value="MDI2590001.1"/>
    <property type="molecule type" value="Genomic_DNA"/>
</dbReference>
<feature type="compositionally biased region" description="Basic and acidic residues" evidence="1">
    <location>
        <begin position="92"/>
        <end position="110"/>
    </location>
</feature>
<dbReference type="RefSeq" id="WP_259494447.1">
    <property type="nucleotide sequence ID" value="NZ_JARBWL010000001.1"/>
</dbReference>
<reference evidence="2 3" key="1">
    <citation type="submission" date="2023-02" db="EMBL/GenBank/DDBJ databases">
        <title>Pseudomonas chrutzelriedensis sp. nov., a potently antifungal strain isolated from moss.</title>
        <authorList>
            <person name="Schnyder A."/>
            <person name="Kalawong R."/>
            <person name="Eberl L."/>
            <person name="Agnoli K."/>
        </authorList>
    </citation>
    <scope>NUCLEOTIDE SEQUENCE [LARGE SCALE GENOMIC DNA]</scope>
    <source>
        <strain evidence="2 3">681</strain>
    </source>
</reference>
<evidence type="ECO:0000313" key="3">
    <source>
        <dbReference type="Proteomes" id="UP001159100"/>
    </source>
</evidence>
<comment type="caution">
    <text evidence="2">The sequence shown here is derived from an EMBL/GenBank/DDBJ whole genome shotgun (WGS) entry which is preliminary data.</text>
</comment>
<sequence>MAGDWIKMRVDLQTHPKVFRMVSALQADRLRIIGGLHIAWSIFDTHCDDGVLVGYTTDAMDAVIGWPGFTQAMIDVEWAALDDTGSLVMPRFDEHNGKSAKRRANDNERKRNSRNGEPVLKMSASDADKKRTREEKSREEKKEQDQKTCSASEQEELFSKFWALYPLKVGKANALKSWMKLKITDDLFTEIVGGLAKQVVCIDWTKEDGKYVPHPTTWLNGKRWEDEVKTTSNVHQFPSKSRHTELDQIDHAANLEVNADGSYRI</sequence>